<proteinExistence type="predicted"/>
<dbReference type="AlphaFoldDB" id="A0A4Z2E4I4"/>
<comment type="caution">
    <text evidence="1">The sequence shown here is derived from an EMBL/GenBank/DDBJ whole genome shotgun (WGS) entry which is preliminary data.</text>
</comment>
<evidence type="ECO:0000313" key="2">
    <source>
        <dbReference type="Proteomes" id="UP000314294"/>
    </source>
</evidence>
<dbReference type="Proteomes" id="UP000314294">
    <property type="component" value="Unassembled WGS sequence"/>
</dbReference>
<name>A0A4Z2E4I4_9TELE</name>
<keyword evidence="2" id="KW-1185">Reference proteome</keyword>
<gene>
    <name evidence="1" type="ORF">EYF80_066399</name>
</gene>
<sequence>MEEEASETHRQLDSFP</sequence>
<evidence type="ECO:0000313" key="1">
    <source>
        <dbReference type="EMBL" id="TNN23480.1"/>
    </source>
</evidence>
<reference evidence="1 2" key="1">
    <citation type="submission" date="2019-03" db="EMBL/GenBank/DDBJ databases">
        <title>First draft genome of Liparis tanakae, snailfish: a comprehensive survey of snailfish specific genes.</title>
        <authorList>
            <person name="Kim W."/>
            <person name="Song I."/>
            <person name="Jeong J.-H."/>
            <person name="Kim D."/>
            <person name="Kim S."/>
            <person name="Ryu S."/>
            <person name="Song J.Y."/>
            <person name="Lee S.K."/>
        </authorList>
    </citation>
    <scope>NUCLEOTIDE SEQUENCE [LARGE SCALE GENOMIC DNA]</scope>
    <source>
        <tissue evidence="1">Muscle</tissue>
    </source>
</reference>
<organism evidence="1 2">
    <name type="scientific">Liparis tanakae</name>
    <name type="common">Tanaka's snailfish</name>
    <dbReference type="NCBI Taxonomy" id="230148"/>
    <lineage>
        <taxon>Eukaryota</taxon>
        <taxon>Metazoa</taxon>
        <taxon>Chordata</taxon>
        <taxon>Craniata</taxon>
        <taxon>Vertebrata</taxon>
        <taxon>Euteleostomi</taxon>
        <taxon>Actinopterygii</taxon>
        <taxon>Neopterygii</taxon>
        <taxon>Teleostei</taxon>
        <taxon>Neoteleostei</taxon>
        <taxon>Acanthomorphata</taxon>
        <taxon>Eupercaria</taxon>
        <taxon>Perciformes</taxon>
        <taxon>Cottioidei</taxon>
        <taxon>Cottales</taxon>
        <taxon>Liparidae</taxon>
        <taxon>Liparis</taxon>
    </lineage>
</organism>
<protein>
    <submittedName>
        <fullName evidence="1">Uncharacterized protein</fullName>
    </submittedName>
</protein>
<accession>A0A4Z2E4I4</accession>
<dbReference type="EMBL" id="SRLO01018347">
    <property type="protein sequence ID" value="TNN23480.1"/>
    <property type="molecule type" value="Genomic_DNA"/>
</dbReference>